<feature type="transmembrane region" description="Helical" evidence="1">
    <location>
        <begin position="52"/>
        <end position="74"/>
    </location>
</feature>
<dbReference type="Proteomes" id="UP000306980">
    <property type="component" value="Unassembled WGS sequence"/>
</dbReference>
<reference evidence="2 3" key="1">
    <citation type="submission" date="2019-05" db="EMBL/GenBank/DDBJ databases">
        <title>Genomic analysis of Lentibacillus sp. NKC220-2.</title>
        <authorList>
            <person name="Oh Y.J."/>
        </authorList>
    </citation>
    <scope>NUCLEOTIDE SEQUENCE [LARGE SCALE GENOMIC DNA]</scope>
    <source>
        <strain evidence="2 3">NKC220-2</strain>
    </source>
</reference>
<comment type="caution">
    <text evidence="2">The sequence shown here is derived from an EMBL/GenBank/DDBJ whole genome shotgun (WGS) entry which is preliminary data.</text>
</comment>
<dbReference type="AlphaFoldDB" id="A0A5S3QQ69"/>
<dbReference type="RefSeq" id="WP_138604240.1">
    <property type="nucleotide sequence ID" value="NZ_VCIA01000001.1"/>
</dbReference>
<dbReference type="OrthoDB" id="2937982at2"/>
<gene>
    <name evidence="2" type="ORF">FFL34_15550</name>
</gene>
<proteinExistence type="predicted"/>
<keyword evidence="1" id="KW-1133">Transmembrane helix</keyword>
<evidence type="ECO:0000313" key="2">
    <source>
        <dbReference type="EMBL" id="TMN23351.1"/>
    </source>
</evidence>
<keyword evidence="1" id="KW-0472">Membrane</keyword>
<name>A0A5S3QQ69_9BACI</name>
<keyword evidence="1" id="KW-0812">Transmembrane</keyword>
<organism evidence="2 3">
    <name type="scientific">Lentibacillus cibarius</name>
    <dbReference type="NCBI Taxonomy" id="2583219"/>
    <lineage>
        <taxon>Bacteria</taxon>
        <taxon>Bacillati</taxon>
        <taxon>Bacillota</taxon>
        <taxon>Bacilli</taxon>
        <taxon>Bacillales</taxon>
        <taxon>Bacillaceae</taxon>
        <taxon>Lentibacillus</taxon>
    </lineage>
</organism>
<protein>
    <submittedName>
        <fullName evidence="2">Uncharacterized protein</fullName>
    </submittedName>
</protein>
<evidence type="ECO:0000313" key="3">
    <source>
        <dbReference type="Proteomes" id="UP000306980"/>
    </source>
</evidence>
<evidence type="ECO:0000256" key="1">
    <source>
        <dbReference type="SAM" id="Phobius"/>
    </source>
</evidence>
<dbReference type="EMBL" id="VCIA01000001">
    <property type="protein sequence ID" value="TMN23351.1"/>
    <property type="molecule type" value="Genomic_DNA"/>
</dbReference>
<sequence>MKESESDDCFVANNAEELLSALKNKAPYILITKYYRKEFQQNTELPMPEENFFSGTRVAAGVGGSPVFLLMNLFSKKDKQQRKIDSKIQKYILKEHGEDLLLYLRQLDY</sequence>
<accession>A0A5S3QQ69</accession>